<reference evidence="1" key="1">
    <citation type="submission" date="2021-05" db="EMBL/GenBank/DDBJ databases">
        <authorList>
            <person name="Scholz U."/>
            <person name="Mascher M."/>
            <person name="Fiebig A."/>
        </authorList>
    </citation>
    <scope>NUCLEOTIDE SEQUENCE [LARGE SCALE GENOMIC DNA]</scope>
</reference>
<keyword evidence="2" id="KW-1185">Reference proteome</keyword>
<organism evidence="1 2">
    <name type="scientific">Avena sativa</name>
    <name type="common">Oat</name>
    <dbReference type="NCBI Taxonomy" id="4498"/>
    <lineage>
        <taxon>Eukaryota</taxon>
        <taxon>Viridiplantae</taxon>
        <taxon>Streptophyta</taxon>
        <taxon>Embryophyta</taxon>
        <taxon>Tracheophyta</taxon>
        <taxon>Spermatophyta</taxon>
        <taxon>Magnoliopsida</taxon>
        <taxon>Liliopsida</taxon>
        <taxon>Poales</taxon>
        <taxon>Poaceae</taxon>
        <taxon>BOP clade</taxon>
        <taxon>Pooideae</taxon>
        <taxon>Poodae</taxon>
        <taxon>Poeae</taxon>
        <taxon>Poeae Chloroplast Group 1 (Aveneae type)</taxon>
        <taxon>Aveninae</taxon>
        <taxon>Avena</taxon>
    </lineage>
</organism>
<reference evidence="1" key="2">
    <citation type="submission" date="2025-09" db="UniProtKB">
        <authorList>
            <consortium name="EnsemblPlants"/>
        </authorList>
    </citation>
    <scope>IDENTIFICATION</scope>
</reference>
<accession>A0ACD5UAC7</accession>
<proteinExistence type="predicted"/>
<sequence>MAGPAINRPPTPAPASGGMAGKLAVVLLVILSALVYQHIQPPPPTICGSPNGPPVTAPRTKLKDGRHLAYKESGVPKGEAKYKIIYVHGFDSCRHDALPISPEVAQELGIHLVSFDRPGYGESDPNLARTEKSIALDIEELADNLKLGPKFHLIGFSMGGEIMWSCLKYIPHRLLGVAILGPVGNYWWSGFPANVTRDAWYQQLPQDQWAVWVSHHLPWLTYWWNTQKLFPPSSVITYNPAILSEEDAALMRKFGMRTYFPMIRQQGEYHSLHRDMIVGFGKWDWSPLDLKDPFAGGEGKVHLWHGAEDLIVPAILSRYISERLPWVVYHELPKSGHLFPVDSGNADAIVKSLLLGDDLVSSWHTHCTSPPCS</sequence>
<dbReference type="Proteomes" id="UP001732700">
    <property type="component" value="Chromosome 2A"/>
</dbReference>
<evidence type="ECO:0000313" key="2">
    <source>
        <dbReference type="Proteomes" id="UP001732700"/>
    </source>
</evidence>
<protein>
    <submittedName>
        <fullName evidence="1">Uncharacterized protein</fullName>
    </submittedName>
</protein>
<dbReference type="EnsemblPlants" id="AVESA.00010b.r2.2AG0219660.1">
    <property type="protein sequence ID" value="AVESA.00010b.r2.2AG0219660.1.CDS"/>
    <property type="gene ID" value="AVESA.00010b.r2.2AG0219660"/>
</dbReference>
<evidence type="ECO:0000313" key="1">
    <source>
        <dbReference type="EnsemblPlants" id="AVESA.00010b.r2.2AG0219660.1.CDS"/>
    </source>
</evidence>
<name>A0ACD5UAC7_AVESA</name>